<proteinExistence type="predicted"/>
<dbReference type="FunCoup" id="G0V8S6">
    <property type="interactions" value="1153"/>
</dbReference>
<evidence type="ECO:0000313" key="5">
    <source>
        <dbReference type="Proteomes" id="UP000001640"/>
    </source>
</evidence>
<dbReference type="InterPro" id="IPR036034">
    <property type="entry name" value="PDZ_sf"/>
</dbReference>
<evidence type="ECO:0000256" key="2">
    <source>
        <dbReference type="ARBA" id="ARBA00068021"/>
    </source>
</evidence>
<dbReference type="Pfam" id="PF18265">
    <property type="entry name" value="Nas2_N"/>
    <property type="match status" value="1"/>
</dbReference>
<dbReference type="HOGENOM" id="CLU_073146_1_1_1"/>
<evidence type="ECO:0000259" key="3">
    <source>
        <dbReference type="Pfam" id="PF18265"/>
    </source>
</evidence>
<evidence type="ECO:0000313" key="4">
    <source>
        <dbReference type="EMBL" id="CCC67875.1"/>
    </source>
</evidence>
<dbReference type="EMBL" id="HE576752">
    <property type="protein sequence ID" value="CCC67875.1"/>
    <property type="molecule type" value="Genomic_DNA"/>
</dbReference>
<protein>
    <recommendedName>
        <fullName evidence="2">Probable 26S proteasome regulatory subunit p27</fullName>
    </recommendedName>
</protein>
<dbReference type="FunFam" id="2.30.42.10:FF:000107">
    <property type="entry name" value="26S proteasome non-ATPase regulatory subunit 9"/>
    <property type="match status" value="1"/>
</dbReference>
<dbReference type="RefSeq" id="XP_003674255.1">
    <property type="nucleotide sequence ID" value="XM_003674207.1"/>
</dbReference>
<dbReference type="OMA" id="DWGGRGM"/>
<dbReference type="Proteomes" id="UP000001640">
    <property type="component" value="Chromosome 1"/>
</dbReference>
<feature type="domain" description="Nas2 N-terminal" evidence="3">
    <location>
        <begin position="67"/>
        <end position="144"/>
    </location>
</feature>
<dbReference type="InParanoid" id="G0V8S6"/>
<dbReference type="eggNOG" id="KOG3129">
    <property type="taxonomic scope" value="Eukaryota"/>
</dbReference>
<gene>
    <name evidence="4" type="primary">NCAS0A13170</name>
    <name evidence="4" type="ordered locus">NCAS_0A13170</name>
</gene>
<dbReference type="GO" id="GO:0005829">
    <property type="term" value="C:cytosol"/>
    <property type="evidence" value="ECO:0007669"/>
    <property type="project" value="EnsemblFungi"/>
</dbReference>
<dbReference type="GO" id="GO:0005634">
    <property type="term" value="C:nucleus"/>
    <property type="evidence" value="ECO:0007669"/>
    <property type="project" value="EnsemblFungi"/>
</dbReference>
<dbReference type="STRING" id="1064592.G0V8S6"/>
<dbReference type="Gene3D" id="2.30.42.10">
    <property type="match status" value="1"/>
</dbReference>
<dbReference type="InterPro" id="IPR035269">
    <property type="entry name" value="PSMD9"/>
</dbReference>
<dbReference type="PANTHER" id="PTHR12651:SF1">
    <property type="entry name" value="26S PROTEASOME NON-ATPASE REGULATORY SUBUNIT 9"/>
    <property type="match status" value="1"/>
</dbReference>
<name>G0V8S6_NAUCA</name>
<dbReference type="Gene3D" id="6.10.140.1710">
    <property type="match status" value="1"/>
</dbReference>
<reference evidence="4 5" key="1">
    <citation type="journal article" date="2011" name="Proc. Natl. Acad. Sci. U.S.A.">
        <title>Evolutionary erosion of yeast sex chromosomes by mating-type switching accidents.</title>
        <authorList>
            <person name="Gordon J.L."/>
            <person name="Armisen D."/>
            <person name="Proux-Wera E."/>
            <person name="Oheigeartaigh S.S."/>
            <person name="Byrne K.P."/>
            <person name="Wolfe K.H."/>
        </authorList>
    </citation>
    <scope>NUCLEOTIDE SEQUENCE [LARGE SCALE GENOMIC DNA]</scope>
    <source>
        <strain evidence="5">ATCC 76901 / BCRC 22586 / CBS 4309 / NBRC 1992 / NRRL Y-12630</strain>
    </source>
</reference>
<dbReference type="InterPro" id="IPR040815">
    <property type="entry name" value="Nas2_N"/>
</dbReference>
<dbReference type="PANTHER" id="PTHR12651">
    <property type="entry name" value="26S PROTEASOME NON-ATPASE REGULATORY SUBUNIT 9"/>
    <property type="match status" value="1"/>
</dbReference>
<dbReference type="SUPFAM" id="SSF50156">
    <property type="entry name" value="PDZ domain-like"/>
    <property type="match status" value="1"/>
</dbReference>
<reference key="2">
    <citation type="submission" date="2011-08" db="EMBL/GenBank/DDBJ databases">
        <title>Genome sequence of Naumovozyma castellii.</title>
        <authorList>
            <person name="Gordon J.L."/>
            <person name="Armisen D."/>
            <person name="Proux-Wera E."/>
            <person name="OhEigeartaigh S.S."/>
            <person name="Byrne K.P."/>
            <person name="Wolfe K.H."/>
        </authorList>
    </citation>
    <scope>NUCLEOTIDE SEQUENCE</scope>
    <source>
        <strain>Type strain:CBS 4309</strain>
    </source>
</reference>
<evidence type="ECO:0000256" key="1">
    <source>
        <dbReference type="ARBA" id="ARBA00023186"/>
    </source>
</evidence>
<accession>G0V8S6</accession>
<dbReference type="GO" id="GO:0070682">
    <property type="term" value="P:proteasome regulatory particle assembly"/>
    <property type="evidence" value="ECO:0007669"/>
    <property type="project" value="EnsemblFungi"/>
</dbReference>
<keyword evidence="1" id="KW-0143">Chaperone</keyword>
<dbReference type="KEGG" id="ncs:NCAS_0A13170"/>
<keyword evidence="5" id="KW-1185">Reference proteome</keyword>
<sequence>MLILSKRSNTCIVDNSYNNTHIHYLFSRVKMSNPNSDIVPPSQELTNLQINESIDAELARLDSLTISQVVNLKDVIESELSKNIEILSSQNVDMDSSLVTADGFPRSDVDVLQIRLARRNINMLRNDLNKVILKSHSMLNAHFEQKQEVAQSNKTGDNEIEYKIPFARFTEITPGGPIEKTGVQLNDKLVSIGDIHAGNHNKLKNVQMVVLRNENKELPIRIMRDNSLLDLKLIPTREWEGRGLLGCKLDEC</sequence>
<dbReference type="OrthoDB" id="72325at2759"/>
<organism evidence="4 5">
    <name type="scientific">Naumovozyma castellii</name>
    <name type="common">Yeast</name>
    <name type="synonym">Saccharomyces castellii</name>
    <dbReference type="NCBI Taxonomy" id="27288"/>
    <lineage>
        <taxon>Eukaryota</taxon>
        <taxon>Fungi</taxon>
        <taxon>Dikarya</taxon>
        <taxon>Ascomycota</taxon>
        <taxon>Saccharomycotina</taxon>
        <taxon>Saccharomycetes</taxon>
        <taxon>Saccharomycetales</taxon>
        <taxon>Saccharomycetaceae</taxon>
        <taxon>Naumovozyma</taxon>
    </lineage>
</organism>
<dbReference type="AlphaFoldDB" id="G0V8S6"/>
<dbReference type="GeneID" id="96901353"/>
<dbReference type="GO" id="GO:0044183">
    <property type="term" value="F:protein folding chaperone"/>
    <property type="evidence" value="ECO:0007669"/>
    <property type="project" value="EnsemblFungi"/>
</dbReference>